<feature type="compositionally biased region" description="Low complexity" evidence="7">
    <location>
        <begin position="610"/>
        <end position="627"/>
    </location>
</feature>
<evidence type="ECO:0000256" key="3">
    <source>
        <dbReference type="ARBA" id="ARBA00022670"/>
    </source>
</evidence>
<evidence type="ECO:0000256" key="1">
    <source>
        <dbReference type="ARBA" id="ARBA00009431"/>
    </source>
</evidence>
<dbReference type="PROSITE" id="PS00131">
    <property type="entry name" value="CARBOXYPEPT_SER_SER"/>
    <property type="match status" value="1"/>
</dbReference>
<keyword evidence="4 6" id="KW-0378">Hydrolase</keyword>
<keyword evidence="9" id="KW-1185">Reference proteome</keyword>
<dbReference type="AlphaFoldDB" id="A0A8H4REH2"/>
<dbReference type="InterPro" id="IPR001563">
    <property type="entry name" value="Peptidase_S10"/>
</dbReference>
<proteinExistence type="inferred from homology"/>
<evidence type="ECO:0000313" key="9">
    <source>
        <dbReference type="Proteomes" id="UP000566819"/>
    </source>
</evidence>
<evidence type="ECO:0000256" key="2">
    <source>
        <dbReference type="ARBA" id="ARBA00022645"/>
    </source>
</evidence>
<reference evidence="8 9" key="1">
    <citation type="submission" date="2020-03" db="EMBL/GenBank/DDBJ databases">
        <title>Draft Genome Sequence of Cudoniella acicularis.</title>
        <authorList>
            <person name="Buettner E."/>
            <person name="Kellner H."/>
        </authorList>
    </citation>
    <scope>NUCLEOTIDE SEQUENCE [LARGE SCALE GENOMIC DNA]</scope>
    <source>
        <strain evidence="8 9">DSM 108380</strain>
    </source>
</reference>
<name>A0A8H4REH2_9HELO</name>
<keyword evidence="5" id="KW-0325">Glycoprotein</keyword>
<dbReference type="PRINTS" id="PR00724">
    <property type="entry name" value="CRBOXYPTASEC"/>
</dbReference>
<dbReference type="Pfam" id="PF00450">
    <property type="entry name" value="Peptidase_S10"/>
    <property type="match status" value="2"/>
</dbReference>
<dbReference type="InterPro" id="IPR018202">
    <property type="entry name" value="Ser_caboxypep_ser_AS"/>
</dbReference>
<feature type="region of interest" description="Disordered" evidence="7">
    <location>
        <begin position="607"/>
        <end position="635"/>
    </location>
</feature>
<protein>
    <recommendedName>
        <fullName evidence="6">Carboxypeptidase</fullName>
        <ecNumber evidence="6">3.4.16.-</ecNumber>
    </recommendedName>
</protein>
<dbReference type="InterPro" id="IPR029058">
    <property type="entry name" value="AB_hydrolase_fold"/>
</dbReference>
<dbReference type="EC" id="3.4.16.-" evidence="6"/>
<comment type="similarity">
    <text evidence="1 6">Belongs to the peptidase S10 family.</text>
</comment>
<keyword evidence="6" id="KW-0732">Signal</keyword>
<evidence type="ECO:0000313" key="8">
    <source>
        <dbReference type="EMBL" id="KAF4627156.1"/>
    </source>
</evidence>
<dbReference type="SUPFAM" id="SSF53474">
    <property type="entry name" value="alpha/beta-Hydrolases"/>
    <property type="match status" value="2"/>
</dbReference>
<feature type="signal peptide" evidence="6">
    <location>
        <begin position="1"/>
        <end position="17"/>
    </location>
</feature>
<dbReference type="EMBL" id="JAAMPI010001019">
    <property type="protein sequence ID" value="KAF4627156.1"/>
    <property type="molecule type" value="Genomic_DNA"/>
</dbReference>
<dbReference type="GO" id="GO:0006508">
    <property type="term" value="P:proteolysis"/>
    <property type="evidence" value="ECO:0007669"/>
    <property type="project" value="UniProtKB-KW"/>
</dbReference>
<dbReference type="OrthoDB" id="443318at2759"/>
<dbReference type="Gene3D" id="3.40.50.1820">
    <property type="entry name" value="alpha/beta hydrolase"/>
    <property type="match status" value="1"/>
</dbReference>
<dbReference type="PANTHER" id="PTHR11802:SF131">
    <property type="entry name" value="CARBOXYPEPTIDASE"/>
    <property type="match status" value="1"/>
</dbReference>
<evidence type="ECO:0000256" key="6">
    <source>
        <dbReference type="RuleBase" id="RU361156"/>
    </source>
</evidence>
<comment type="caution">
    <text evidence="8">The sequence shown here is derived from an EMBL/GenBank/DDBJ whole genome shotgun (WGS) entry which is preliminary data.</text>
</comment>
<evidence type="ECO:0000256" key="7">
    <source>
        <dbReference type="SAM" id="MobiDB-lite"/>
    </source>
</evidence>
<dbReference type="GO" id="GO:0000324">
    <property type="term" value="C:fungal-type vacuole"/>
    <property type="evidence" value="ECO:0007669"/>
    <property type="project" value="TreeGrafter"/>
</dbReference>
<dbReference type="GO" id="GO:0004185">
    <property type="term" value="F:serine-type carboxypeptidase activity"/>
    <property type="evidence" value="ECO:0007669"/>
    <property type="project" value="UniProtKB-UniRule"/>
</dbReference>
<accession>A0A8H4REH2</accession>
<evidence type="ECO:0000256" key="5">
    <source>
        <dbReference type="ARBA" id="ARBA00023180"/>
    </source>
</evidence>
<dbReference type="PANTHER" id="PTHR11802">
    <property type="entry name" value="SERINE PROTEASE FAMILY S10 SERINE CARBOXYPEPTIDASE"/>
    <property type="match status" value="1"/>
</dbReference>
<keyword evidence="2 6" id="KW-0121">Carboxypeptidase</keyword>
<feature type="chain" id="PRO_5034756908" description="Carboxypeptidase" evidence="6">
    <location>
        <begin position="18"/>
        <end position="635"/>
    </location>
</feature>
<organism evidence="8 9">
    <name type="scientific">Cudoniella acicularis</name>
    <dbReference type="NCBI Taxonomy" id="354080"/>
    <lineage>
        <taxon>Eukaryota</taxon>
        <taxon>Fungi</taxon>
        <taxon>Dikarya</taxon>
        <taxon>Ascomycota</taxon>
        <taxon>Pezizomycotina</taxon>
        <taxon>Leotiomycetes</taxon>
        <taxon>Helotiales</taxon>
        <taxon>Tricladiaceae</taxon>
        <taxon>Cudoniella</taxon>
    </lineage>
</organism>
<keyword evidence="3 6" id="KW-0645">Protease</keyword>
<dbReference type="Proteomes" id="UP000566819">
    <property type="component" value="Unassembled WGS sequence"/>
</dbReference>
<sequence length="635" mass="69710">MLFSLAAFLASCAFAQGAKNTRPNLQARSNYSPKHARQLPANAPGVKTLVTPQNITIRYKEPGKEGVCETTPGVNSYSGYIDLDENTHTFFWFFEARHNPEKAPTTLWLNGGPGSDSMIGLFEGISTSVLLVSVFDWSRTWSLFCNPEFNNSTKSVLMERSLEYAVSVTATVNNLFLCPLPLNSYPEWPRGIFILSAPLFLPSPRENIVLICRSGVGFSYSQEEAGSLNPYTGVVEPASFAGAAGRYPVINATALDTTNLAAVAAWHVLQGFLGGLPQLDPNIKSKEFNLWTESYGGHYGPAFFEYFYEQNSLIANGTTKGIQLNFNTLGIINGIIDEAIQAGYYPEFATKNTYGIVAYNDTVYKYAKFANEMIGGCLDQISQCRATNQSSLADFAICAEAANMCRDNVEGSYYNYGNRGTYDIRHPQQDPTPPGYFADYLNLASTASALGVNLNYSSSNNDVYYAFQQTGDFIFPDFKIDLEKILNNSVRVALIYGDADYICNWFGGQAISLNINYQHKKEFAAAGYSPFLVNGTEYGEVRQYGNFSFLRMYESGHEVPYYQPLASLEMFKRTLHGRNVADGKTKLTGNYSSPGIANATHTESFVPLPTSTSASASGSSSSATAAAKNAHIPEW</sequence>
<gene>
    <name evidence="8" type="ORF">G7Y89_g11002</name>
</gene>
<evidence type="ECO:0000256" key="4">
    <source>
        <dbReference type="ARBA" id="ARBA00022801"/>
    </source>
</evidence>